<dbReference type="SMART" id="SM00341">
    <property type="entry name" value="HRDC"/>
    <property type="match status" value="1"/>
</dbReference>
<evidence type="ECO:0000313" key="2">
    <source>
        <dbReference type="EMBL" id="MEN3324612.1"/>
    </source>
</evidence>
<dbReference type="PROSITE" id="PS50967">
    <property type="entry name" value="HRDC"/>
    <property type="match status" value="1"/>
</dbReference>
<dbReference type="Gene3D" id="2.30.30.940">
    <property type="match status" value="1"/>
</dbReference>
<dbReference type="Gene3D" id="1.10.10.1390">
    <property type="entry name" value="ATP-dependent DNA helicase RecQ"/>
    <property type="match status" value="1"/>
</dbReference>
<dbReference type="PANTHER" id="PTHR47642:SF5">
    <property type="entry name" value="ATP-DEPENDENT DNA HELICASE"/>
    <property type="match status" value="1"/>
</dbReference>
<dbReference type="Pfam" id="PF14493">
    <property type="entry name" value="HTH_40"/>
    <property type="match status" value="1"/>
</dbReference>
<dbReference type="InterPro" id="IPR029491">
    <property type="entry name" value="Helicase_HTH"/>
</dbReference>
<comment type="caution">
    <text evidence="2">The sequence shown here is derived from an EMBL/GenBank/DDBJ whole genome shotgun (WGS) entry which is preliminary data.</text>
</comment>
<reference evidence="2 3" key="1">
    <citation type="submission" date="2024-01" db="EMBL/GenBank/DDBJ databases">
        <title>Mariniflexile litorale sp. nov., isolated from the shallow sediments of the Sea of Japan.</title>
        <authorList>
            <person name="Romanenko L."/>
            <person name="Bystritskaya E."/>
            <person name="Isaeva M."/>
        </authorList>
    </citation>
    <scope>NUCLEOTIDE SEQUENCE [LARGE SCALE GENOMIC DNA]</scope>
    <source>
        <strain evidence="2 3">KCTC 32427</strain>
    </source>
</reference>
<dbReference type="SUPFAM" id="SSF47819">
    <property type="entry name" value="HRDC-like"/>
    <property type="match status" value="1"/>
</dbReference>
<dbReference type="SUPFAM" id="SSF52540">
    <property type="entry name" value="P-loop containing nucleoside triphosphate hydrolases"/>
    <property type="match status" value="2"/>
</dbReference>
<dbReference type="Proteomes" id="UP001416393">
    <property type="component" value="Unassembled WGS sequence"/>
</dbReference>
<dbReference type="EMBL" id="JAZHYP010000006">
    <property type="protein sequence ID" value="MEN3324612.1"/>
    <property type="molecule type" value="Genomic_DNA"/>
</dbReference>
<protein>
    <submittedName>
        <fullName evidence="2">Helix-turn-helix domain-containing protein</fullName>
    </submittedName>
</protein>
<dbReference type="InterPro" id="IPR044876">
    <property type="entry name" value="HRDC_dom_sf"/>
</dbReference>
<dbReference type="Gene3D" id="3.40.50.300">
    <property type="entry name" value="P-loop containing nucleotide triphosphate hydrolases"/>
    <property type="match status" value="2"/>
</dbReference>
<dbReference type="Pfam" id="PF00570">
    <property type="entry name" value="HRDC"/>
    <property type="match status" value="1"/>
</dbReference>
<dbReference type="InterPro" id="IPR051055">
    <property type="entry name" value="PIF1_helicase"/>
</dbReference>
<dbReference type="InterPro" id="IPR002121">
    <property type="entry name" value="HRDC_dom"/>
</dbReference>
<organism evidence="2 3">
    <name type="scientific">Mariniflexile soesokkakense</name>
    <dbReference type="NCBI Taxonomy" id="1343160"/>
    <lineage>
        <taxon>Bacteria</taxon>
        <taxon>Pseudomonadati</taxon>
        <taxon>Bacteroidota</taxon>
        <taxon>Flavobacteriia</taxon>
        <taxon>Flavobacteriales</taxon>
        <taxon>Flavobacteriaceae</taxon>
        <taxon>Mariniflexile</taxon>
    </lineage>
</organism>
<dbReference type="CDD" id="cd18809">
    <property type="entry name" value="SF1_C_RecD"/>
    <property type="match status" value="1"/>
</dbReference>
<dbReference type="InterPro" id="IPR010997">
    <property type="entry name" value="HRDC-like_sf"/>
</dbReference>
<dbReference type="Pfam" id="PF05970">
    <property type="entry name" value="PIF1"/>
    <property type="match status" value="1"/>
</dbReference>
<dbReference type="Gene3D" id="1.10.150.80">
    <property type="entry name" value="HRDC domain"/>
    <property type="match status" value="1"/>
</dbReference>
<sequence length="817" mass="93137">MSINKELELAWEFVNKTNRSIFLTGKAGTGKTTFLHRLRMDSLKRLVVVAPTGVAAINAKGVTIHSFFQMPFGPILPDTDLNASKGFNRKFSKTKIDIIKSMDLLVIDEISMVRADLLDGIDRTLRRFRNGNKVFGGVQVLMIGDLQQLSPVIRDNEWELLKPYYKNVFFFSSHAYQSCNAISIELKHIYRQENPKFIEILNEIRNNILSDASAKELNKRYIPDFTPEPDAGYISLTTHNNKAEATNSAELAKLKTKTFTYNAEIEGKFPEYSYPNSDKLELKVGAQVMFVKNDSAPDKRYFNGKIGKVIHLDKDEVVVHCPDDDFNIVTTPEIWENINYSVDAETKAISEERIGAFTQMPLRLAWAITIHKSQGLTFEKAIIDAQGAFAHGQTYVALSRCKSLEGLVLKSEINSNQIISDSHVISFNKKAEQNEPDASVLELSQKNFQLDLIFEVFDFYEFLYPVNRVLDIFYKNRTIIQGQIEAPLLTIKNTVTNLLKVSTGFNTQLKQLSKDDGLPELRTDIQERFKKAISYFKTETETHLVSSLKIFNFTTDNKAVGSDITKSIDSFEELLQSKILYFNNLYQGFSTSKFLELRVKAVFLSKEVPKRPKKAVVDGATNVELFERLRILRNDIAQENDLIHYQVFAQKALYEICETLPLTKQELKKVNGMGDVRIKKYGDAILKVIRAYCDENGIETSTDADIFETEKPKKKKVDTKKVSLDLFKSGKNIEEIANERELNENTIFGHLASFVASGEVLVSDLMTKEHYDELLELIPKKTFENLSDLKNQLDDKYSYGELRLVLEHLALNIIHKK</sequence>
<keyword evidence="3" id="KW-1185">Reference proteome</keyword>
<accession>A0ABV0ABY2</accession>
<proteinExistence type="predicted"/>
<dbReference type="PANTHER" id="PTHR47642">
    <property type="entry name" value="ATP-DEPENDENT DNA HELICASE"/>
    <property type="match status" value="1"/>
</dbReference>
<dbReference type="RefSeq" id="WP_346242409.1">
    <property type="nucleotide sequence ID" value="NZ_JAZHYP010000006.1"/>
</dbReference>
<dbReference type="InterPro" id="IPR027417">
    <property type="entry name" value="P-loop_NTPase"/>
</dbReference>
<gene>
    <name evidence="2" type="ORF">VP395_12795</name>
</gene>
<evidence type="ECO:0000259" key="1">
    <source>
        <dbReference type="PROSITE" id="PS50967"/>
    </source>
</evidence>
<name>A0ABV0ABY2_9FLAO</name>
<dbReference type="InterPro" id="IPR010285">
    <property type="entry name" value="DNA_helicase_pif1-like_DEAD"/>
</dbReference>
<feature type="domain" description="HRDC" evidence="1">
    <location>
        <begin position="619"/>
        <end position="699"/>
    </location>
</feature>
<evidence type="ECO:0000313" key="3">
    <source>
        <dbReference type="Proteomes" id="UP001416393"/>
    </source>
</evidence>